<accession>A0AA86GMK2</accession>
<protein>
    <recommendedName>
        <fullName evidence="2">histidine kinase</fullName>
        <ecNumber evidence="2">2.7.13.3</ecNumber>
    </recommendedName>
</protein>
<dbReference type="Pfam" id="PF00512">
    <property type="entry name" value="HisKA"/>
    <property type="match status" value="1"/>
</dbReference>
<dbReference type="Pfam" id="PF12860">
    <property type="entry name" value="PAS_7"/>
    <property type="match status" value="2"/>
</dbReference>
<dbReference type="Gene3D" id="1.10.287.130">
    <property type="match status" value="1"/>
</dbReference>
<dbReference type="SUPFAM" id="SSF55785">
    <property type="entry name" value="PYP-like sensor domain (PAS domain)"/>
    <property type="match status" value="2"/>
</dbReference>
<dbReference type="InterPro" id="IPR035965">
    <property type="entry name" value="PAS-like_dom_sf"/>
</dbReference>
<name>A0AA86GMK2_9SPHN</name>
<keyword evidence="4 9" id="KW-0808">Transferase</keyword>
<dbReference type="SMART" id="SM00387">
    <property type="entry name" value="HATPase_c"/>
    <property type="match status" value="1"/>
</dbReference>
<dbReference type="InterPro" id="IPR004358">
    <property type="entry name" value="Sig_transdc_His_kin-like_C"/>
</dbReference>
<dbReference type="SMART" id="SM00388">
    <property type="entry name" value="HisKA"/>
    <property type="match status" value="1"/>
</dbReference>
<dbReference type="PRINTS" id="PR00344">
    <property type="entry name" value="BCTRLSENSOR"/>
</dbReference>
<dbReference type="EC" id="2.7.13.3" evidence="2"/>
<dbReference type="InterPro" id="IPR013656">
    <property type="entry name" value="PAS_4"/>
</dbReference>
<dbReference type="InterPro" id="IPR003661">
    <property type="entry name" value="HisK_dim/P_dom"/>
</dbReference>
<feature type="transmembrane region" description="Helical" evidence="7">
    <location>
        <begin position="12"/>
        <end position="32"/>
    </location>
</feature>
<evidence type="ECO:0000256" key="4">
    <source>
        <dbReference type="ARBA" id="ARBA00022679"/>
    </source>
</evidence>
<dbReference type="Pfam" id="PF02518">
    <property type="entry name" value="HATPase_c"/>
    <property type="match status" value="1"/>
</dbReference>
<dbReference type="InterPro" id="IPR050736">
    <property type="entry name" value="Sensor_HK_Regulatory"/>
</dbReference>
<keyword evidence="7" id="KW-0812">Transmembrane</keyword>
<keyword evidence="7" id="KW-1133">Transmembrane helix</keyword>
<dbReference type="InterPro" id="IPR005467">
    <property type="entry name" value="His_kinase_dom"/>
</dbReference>
<dbReference type="PANTHER" id="PTHR43711">
    <property type="entry name" value="TWO-COMPONENT HISTIDINE KINASE"/>
    <property type="match status" value="1"/>
</dbReference>
<dbReference type="EMBL" id="CP012199">
    <property type="protein sequence ID" value="AMG75810.1"/>
    <property type="molecule type" value="Genomic_DNA"/>
</dbReference>
<keyword evidence="5 9" id="KW-0418">Kinase</keyword>
<keyword evidence="10" id="KW-1185">Reference proteome</keyword>
<evidence type="ECO:0000256" key="5">
    <source>
        <dbReference type="ARBA" id="ARBA00022777"/>
    </source>
</evidence>
<organism evidence="9 10">
    <name type="scientific">Sphingopyxis granuli</name>
    <dbReference type="NCBI Taxonomy" id="267128"/>
    <lineage>
        <taxon>Bacteria</taxon>
        <taxon>Pseudomonadati</taxon>
        <taxon>Pseudomonadota</taxon>
        <taxon>Alphaproteobacteria</taxon>
        <taxon>Sphingomonadales</taxon>
        <taxon>Sphingomonadaceae</taxon>
        <taxon>Sphingopyxis</taxon>
    </lineage>
</organism>
<gene>
    <name evidence="9" type="ORF">SGRAN_3467</name>
</gene>
<comment type="catalytic activity">
    <reaction evidence="1">
        <text>ATP + protein L-histidine = ADP + protein N-phospho-L-histidine.</text>
        <dbReference type="EC" id="2.7.13.3"/>
    </reaction>
</comment>
<dbReference type="InterPro" id="IPR036097">
    <property type="entry name" value="HisK_dim/P_sf"/>
</dbReference>
<evidence type="ECO:0000259" key="8">
    <source>
        <dbReference type="PROSITE" id="PS50109"/>
    </source>
</evidence>
<dbReference type="Pfam" id="PF08448">
    <property type="entry name" value="PAS_4"/>
    <property type="match status" value="1"/>
</dbReference>
<dbReference type="SUPFAM" id="SSF47384">
    <property type="entry name" value="Homodimeric domain of signal transducing histidine kinase"/>
    <property type="match status" value="1"/>
</dbReference>
<evidence type="ECO:0000256" key="3">
    <source>
        <dbReference type="ARBA" id="ARBA00022553"/>
    </source>
</evidence>
<dbReference type="Proteomes" id="UP000058599">
    <property type="component" value="Chromosome"/>
</dbReference>
<evidence type="ECO:0000256" key="1">
    <source>
        <dbReference type="ARBA" id="ARBA00000085"/>
    </source>
</evidence>
<dbReference type="KEGG" id="sgi:SGRAN_3467"/>
<keyword evidence="3" id="KW-0597">Phosphoprotein</keyword>
<sequence length="791" mass="85122">MRNGMSDPLSPASLFALGLFAALWLIAGLWAVGRGIAMQRRSAFVAGQTERLASLVEASPQLPVIVRADWRIEAGERLGRWLGLDGGPRNFDELRGLDAGLDAAGHEALRQAILGAQRGAKPFTLNLTPRGGSRTIVFQGMAAPPAVGGPGSVLLWLSDATDGQQALVRARAERDEAMAAFEALSGLIEAAPFPMWFRETDMRLALVNAAYVRAVEAKSAAAVIDEGTELCEPVAGVSATDAAEAARAAGSAQQRTVPVTIEGERRIMRVVDVPLAPEGGRVIGIAGYAIDIQELESERGAHRRFVDTQRELLDRLSAAVAQFGPDQDLVFANLPFRRLFAIGADEVAEARSFARLLDAWRDAGRTPEVRDYPQWRQAHVDWFARAEAGEEEWLLRDGTHLHVVAQPTPDGGLLLIAEDRTEQVQLASTRDTLLRVRTATFDNLFEAVAVFASDGRLHLWNQRFRRLWSVDEPTLAAHPRVDQLMNGLADRLAKPNQVSIVQEVIRAATLERQQRVGQIRFRDGRHFDFAAIPLPDGNALLIMLDVTDSRKIEGALRERNEALEAADKVKTAFLSRMSYELRTPLTSIGGFAEMLQAGYAGKLGEQQQAYVDAIIDSVGVLSRQIDNVLDLAQGEAGTLAIERAPVDVRALLDAALGDAAALAEGEKVELVGQLADGLGRIDGDAPRLSRLFAGLLDNAIRYTAPARRGDGRVLLHADGDARGVEIVVSDNGPGLPEAVAAVTRGEQAGTQSGGIGLALARQLVAAHGGTMEVLSEKGQGTLVRIHLPRGA</sequence>
<evidence type="ECO:0000256" key="7">
    <source>
        <dbReference type="SAM" id="Phobius"/>
    </source>
</evidence>
<dbReference type="SUPFAM" id="SSF55874">
    <property type="entry name" value="ATPase domain of HSP90 chaperone/DNA topoisomerase II/histidine kinase"/>
    <property type="match status" value="1"/>
</dbReference>
<evidence type="ECO:0000313" key="10">
    <source>
        <dbReference type="Proteomes" id="UP000058599"/>
    </source>
</evidence>
<dbReference type="GO" id="GO:0000155">
    <property type="term" value="F:phosphorelay sensor kinase activity"/>
    <property type="evidence" value="ECO:0007669"/>
    <property type="project" value="InterPro"/>
</dbReference>
<evidence type="ECO:0000313" key="9">
    <source>
        <dbReference type="EMBL" id="AMG75810.1"/>
    </source>
</evidence>
<reference evidence="9 10" key="1">
    <citation type="journal article" date="2016" name="BMC Genomics">
        <title>Genomic analysis of the nitrate-respiring Sphingopyxis granuli (formerly Sphingomonas macrogoltabida) strain TFA.</title>
        <authorList>
            <person name="Garcia-Romero I."/>
            <person name="Perez-Pulido A.J."/>
            <person name="Gonzalez-Flores Y.E."/>
            <person name="Reyes-Ramirez F."/>
            <person name="Santero E."/>
            <person name="Floriano B."/>
        </authorList>
    </citation>
    <scope>NUCLEOTIDE SEQUENCE [LARGE SCALE GENOMIC DNA]</scope>
    <source>
        <strain evidence="9 10">TFA</strain>
    </source>
</reference>
<dbReference type="CDD" id="cd00082">
    <property type="entry name" value="HisKA"/>
    <property type="match status" value="1"/>
</dbReference>
<proteinExistence type="predicted"/>
<keyword evidence="6" id="KW-0902">Two-component regulatory system</keyword>
<evidence type="ECO:0000256" key="2">
    <source>
        <dbReference type="ARBA" id="ARBA00012438"/>
    </source>
</evidence>
<feature type="domain" description="Histidine kinase" evidence="8">
    <location>
        <begin position="576"/>
        <end position="791"/>
    </location>
</feature>
<dbReference type="InterPro" id="IPR003594">
    <property type="entry name" value="HATPase_dom"/>
</dbReference>
<dbReference type="Gene3D" id="3.30.565.10">
    <property type="entry name" value="Histidine kinase-like ATPase, C-terminal domain"/>
    <property type="match status" value="1"/>
</dbReference>
<dbReference type="AlphaFoldDB" id="A0AA86GMK2"/>
<dbReference type="InterPro" id="IPR036890">
    <property type="entry name" value="HATPase_C_sf"/>
</dbReference>
<keyword evidence="7" id="KW-0472">Membrane</keyword>
<dbReference type="PROSITE" id="PS50109">
    <property type="entry name" value="HIS_KIN"/>
    <property type="match status" value="1"/>
</dbReference>
<dbReference type="PANTHER" id="PTHR43711:SF1">
    <property type="entry name" value="HISTIDINE KINASE 1"/>
    <property type="match status" value="1"/>
</dbReference>
<evidence type="ECO:0000256" key="6">
    <source>
        <dbReference type="ARBA" id="ARBA00023012"/>
    </source>
</evidence>
<dbReference type="Gene3D" id="3.30.450.20">
    <property type="entry name" value="PAS domain"/>
    <property type="match status" value="2"/>
</dbReference>